<evidence type="ECO:0000256" key="2">
    <source>
        <dbReference type="ARBA" id="ARBA00009749"/>
    </source>
</evidence>
<dbReference type="OrthoDB" id="5791097at2759"/>
<feature type="transmembrane region" description="Helical" evidence="9">
    <location>
        <begin position="101"/>
        <end position="121"/>
    </location>
</feature>
<comment type="similarity">
    <text evidence="2">Belongs to the SLC41A transporter family.</text>
</comment>
<feature type="transmembrane region" description="Helical" evidence="9">
    <location>
        <begin position="205"/>
        <end position="226"/>
    </location>
</feature>
<dbReference type="Proteomes" id="UP000494165">
    <property type="component" value="Unassembled WGS sequence"/>
</dbReference>
<proteinExistence type="inferred from homology"/>
<evidence type="ECO:0000256" key="9">
    <source>
        <dbReference type="SAM" id="Phobius"/>
    </source>
</evidence>
<dbReference type="SUPFAM" id="SSF161093">
    <property type="entry name" value="MgtE membrane domain-like"/>
    <property type="match status" value="2"/>
</dbReference>
<evidence type="ECO:0000256" key="8">
    <source>
        <dbReference type="ARBA" id="ARBA00023136"/>
    </source>
</evidence>
<evidence type="ECO:0000256" key="7">
    <source>
        <dbReference type="ARBA" id="ARBA00023065"/>
    </source>
</evidence>
<dbReference type="InterPro" id="IPR045349">
    <property type="entry name" value="SLC41A1-3"/>
</dbReference>
<feature type="transmembrane region" description="Helical" evidence="9">
    <location>
        <begin position="77"/>
        <end position="95"/>
    </location>
</feature>
<dbReference type="InterPro" id="IPR006667">
    <property type="entry name" value="SLC41_membr_dom"/>
</dbReference>
<feature type="transmembrane region" description="Helical" evidence="9">
    <location>
        <begin position="238"/>
        <end position="260"/>
    </location>
</feature>
<feature type="transmembrane region" description="Helical" evidence="9">
    <location>
        <begin position="352"/>
        <end position="375"/>
    </location>
</feature>
<keyword evidence="12" id="KW-1185">Reference proteome</keyword>
<name>A0A8S1C5A6_9INSE</name>
<dbReference type="GO" id="GO:0008324">
    <property type="term" value="F:monoatomic cation transmembrane transporter activity"/>
    <property type="evidence" value="ECO:0007669"/>
    <property type="project" value="InterPro"/>
</dbReference>
<dbReference type="EMBL" id="CADEPI010000029">
    <property type="protein sequence ID" value="CAB3367261.1"/>
    <property type="molecule type" value="Genomic_DNA"/>
</dbReference>
<evidence type="ECO:0000256" key="1">
    <source>
        <dbReference type="ARBA" id="ARBA00004141"/>
    </source>
</evidence>
<evidence type="ECO:0000256" key="4">
    <source>
        <dbReference type="ARBA" id="ARBA00022692"/>
    </source>
</evidence>
<feature type="transmembrane region" description="Helical" evidence="9">
    <location>
        <begin position="328"/>
        <end position="346"/>
    </location>
</feature>
<dbReference type="Gene3D" id="1.10.357.20">
    <property type="entry name" value="SLC41 divalent cation transporters, integral membrane domain"/>
    <property type="match status" value="2"/>
</dbReference>
<evidence type="ECO:0000313" key="12">
    <source>
        <dbReference type="Proteomes" id="UP000494165"/>
    </source>
</evidence>
<evidence type="ECO:0000259" key="10">
    <source>
        <dbReference type="Pfam" id="PF01769"/>
    </source>
</evidence>
<dbReference type="Pfam" id="PF01769">
    <property type="entry name" value="MgtE"/>
    <property type="match status" value="2"/>
</dbReference>
<dbReference type="PANTHER" id="PTHR16228">
    <property type="entry name" value="DIVALENT CATION TRANSPORTER SOLUTE CARRIER FAMILY 41"/>
    <property type="match status" value="1"/>
</dbReference>
<keyword evidence="7" id="KW-0406">Ion transport</keyword>
<keyword evidence="6 9" id="KW-1133">Transmembrane helix</keyword>
<feature type="transmembrane region" description="Helical" evidence="9">
    <location>
        <begin position="172"/>
        <end position="198"/>
    </location>
</feature>
<reference evidence="11 12" key="1">
    <citation type="submission" date="2020-04" db="EMBL/GenBank/DDBJ databases">
        <authorList>
            <person name="Alioto T."/>
            <person name="Alioto T."/>
            <person name="Gomez Garrido J."/>
        </authorList>
    </citation>
    <scope>NUCLEOTIDE SEQUENCE [LARGE SCALE GENOMIC DNA]</scope>
</reference>
<accession>A0A8S1C5A6</accession>
<keyword evidence="3" id="KW-0813">Transport</keyword>
<dbReference type="InterPro" id="IPR036739">
    <property type="entry name" value="SLC41_membr_dom_sf"/>
</dbReference>
<feature type="transmembrane region" description="Helical" evidence="9">
    <location>
        <begin position="133"/>
        <end position="160"/>
    </location>
</feature>
<gene>
    <name evidence="11" type="ORF">CLODIP_2_CD04330</name>
</gene>
<evidence type="ECO:0000256" key="5">
    <source>
        <dbReference type="ARBA" id="ARBA00022842"/>
    </source>
</evidence>
<dbReference type="GO" id="GO:0005886">
    <property type="term" value="C:plasma membrane"/>
    <property type="evidence" value="ECO:0007669"/>
    <property type="project" value="TreeGrafter"/>
</dbReference>
<sequence>MEPKEGEILDVPEILDIGDLFKESPKWDQIEECPVSKHEESSSLHENDEVNVNLDNADEENTVPEASPVILESHRQILAQVTLPFLAAGMGMVGAGVCLSIFQVQAIVVGLLAAVIAFVMDIELTKSVQWNHLTLLAASGSVTASLASIILGSITSAVIILSNMCNINPDNIATPIAGALGDITALVILSVTASLFYSIIETHDWVFPVVCAVLISLLPLFIIIARRNKFTNDVLKHGWTPIIIAMLIQVTAGLILDIVANRTKDVAIFQPVVNGVAGNLVAIQASKMSTFLHQVSKLGVLPTGMRIFLSPKTVFFSKEQLSTTARSLMIMVVPGHLIFTYTISFAEQHGTSLHPLFILFYLVAVFIQASIWNTIENLM</sequence>
<dbReference type="AlphaFoldDB" id="A0A8S1C5A6"/>
<protein>
    <recommendedName>
        <fullName evidence="10">SLC41A/MgtE integral membrane domain-containing protein</fullName>
    </recommendedName>
</protein>
<evidence type="ECO:0000256" key="3">
    <source>
        <dbReference type="ARBA" id="ARBA00022448"/>
    </source>
</evidence>
<dbReference type="PANTHER" id="PTHR16228:SF7">
    <property type="entry name" value="SLC41A_MGTE INTEGRAL MEMBRANE DOMAIN-CONTAINING PROTEIN"/>
    <property type="match status" value="1"/>
</dbReference>
<keyword evidence="8 9" id="KW-0472">Membrane</keyword>
<feature type="domain" description="SLC41A/MgtE integral membrane" evidence="10">
    <location>
        <begin position="101"/>
        <end position="191"/>
    </location>
</feature>
<evidence type="ECO:0000256" key="6">
    <source>
        <dbReference type="ARBA" id="ARBA00022989"/>
    </source>
</evidence>
<keyword evidence="4 9" id="KW-0812">Transmembrane</keyword>
<keyword evidence="5" id="KW-0460">Magnesium</keyword>
<organism evidence="11 12">
    <name type="scientific">Cloeon dipterum</name>
    <dbReference type="NCBI Taxonomy" id="197152"/>
    <lineage>
        <taxon>Eukaryota</taxon>
        <taxon>Metazoa</taxon>
        <taxon>Ecdysozoa</taxon>
        <taxon>Arthropoda</taxon>
        <taxon>Hexapoda</taxon>
        <taxon>Insecta</taxon>
        <taxon>Pterygota</taxon>
        <taxon>Palaeoptera</taxon>
        <taxon>Ephemeroptera</taxon>
        <taxon>Pisciforma</taxon>
        <taxon>Baetidae</taxon>
        <taxon>Cloeon</taxon>
    </lineage>
</organism>
<comment type="caution">
    <text evidence="11">The sequence shown here is derived from an EMBL/GenBank/DDBJ whole genome shotgun (WGS) entry which is preliminary data.</text>
</comment>
<comment type="subcellular location">
    <subcellularLocation>
        <location evidence="1">Membrane</location>
        <topology evidence="1">Multi-pass membrane protein</topology>
    </subcellularLocation>
</comment>
<evidence type="ECO:0000313" key="11">
    <source>
        <dbReference type="EMBL" id="CAB3367261.1"/>
    </source>
</evidence>
<feature type="domain" description="SLC41A/MgtE integral membrane" evidence="10">
    <location>
        <begin position="270"/>
        <end position="372"/>
    </location>
</feature>